<name>A0AAD9XD25_9ROSI</name>
<dbReference type="InterPro" id="IPR006527">
    <property type="entry name" value="F-box-assoc_dom_typ1"/>
</dbReference>
<dbReference type="AlphaFoldDB" id="A0AAD9XD25"/>
<evidence type="ECO:0000313" key="3">
    <source>
        <dbReference type="Proteomes" id="UP001280121"/>
    </source>
</evidence>
<feature type="domain" description="F-box associated beta-propeller type 1" evidence="1">
    <location>
        <begin position="174"/>
        <end position="279"/>
    </location>
</feature>
<keyword evidence="3" id="KW-1185">Reference proteome</keyword>
<comment type="caution">
    <text evidence="2">The sequence shown here is derived from an EMBL/GenBank/DDBJ whole genome shotgun (WGS) entry which is preliminary data.</text>
</comment>
<dbReference type="EMBL" id="JANJYI010000003">
    <property type="protein sequence ID" value="KAK2657155.1"/>
    <property type="molecule type" value="Genomic_DNA"/>
</dbReference>
<protein>
    <recommendedName>
        <fullName evidence="1">F-box associated beta-propeller type 1 domain-containing protein</fullName>
    </recommendedName>
</protein>
<reference evidence="2" key="1">
    <citation type="journal article" date="2023" name="Plant J.">
        <title>Genome sequences and population genomics provide insights into the demographic history, inbreeding, and mutation load of two 'living fossil' tree species of Dipteronia.</title>
        <authorList>
            <person name="Feng Y."/>
            <person name="Comes H.P."/>
            <person name="Chen J."/>
            <person name="Zhu S."/>
            <person name="Lu R."/>
            <person name="Zhang X."/>
            <person name="Li P."/>
            <person name="Qiu J."/>
            <person name="Olsen K.M."/>
            <person name="Qiu Y."/>
        </authorList>
    </citation>
    <scope>NUCLEOTIDE SEQUENCE</scope>
    <source>
        <strain evidence="2">KIB01</strain>
    </source>
</reference>
<gene>
    <name evidence="2" type="ORF">Ddye_010207</name>
</gene>
<evidence type="ECO:0000313" key="2">
    <source>
        <dbReference type="EMBL" id="KAK2657155.1"/>
    </source>
</evidence>
<dbReference type="Pfam" id="PF07734">
    <property type="entry name" value="FBA_1"/>
    <property type="match status" value="1"/>
</dbReference>
<dbReference type="Proteomes" id="UP001280121">
    <property type="component" value="Unassembled WGS sequence"/>
</dbReference>
<evidence type="ECO:0000259" key="1">
    <source>
        <dbReference type="Pfam" id="PF07734"/>
    </source>
</evidence>
<proteinExistence type="predicted"/>
<organism evidence="2 3">
    <name type="scientific">Dipteronia dyeriana</name>
    <dbReference type="NCBI Taxonomy" id="168575"/>
    <lineage>
        <taxon>Eukaryota</taxon>
        <taxon>Viridiplantae</taxon>
        <taxon>Streptophyta</taxon>
        <taxon>Embryophyta</taxon>
        <taxon>Tracheophyta</taxon>
        <taxon>Spermatophyta</taxon>
        <taxon>Magnoliopsida</taxon>
        <taxon>eudicotyledons</taxon>
        <taxon>Gunneridae</taxon>
        <taxon>Pentapetalae</taxon>
        <taxon>rosids</taxon>
        <taxon>malvids</taxon>
        <taxon>Sapindales</taxon>
        <taxon>Sapindaceae</taxon>
        <taxon>Hippocastanoideae</taxon>
        <taxon>Acereae</taxon>
        <taxon>Dipteronia</taxon>
    </lineage>
</organism>
<accession>A0AAD9XD25</accession>
<sequence>MREPPSSGNKICYKPIVNRLGHVDTGHGSHESRSMLSLSAAVSQLRSELEHGLTLQTQQLKPEMKTASVQQQKLASSSKAVKLPVGTGFSDQDLHPYDVISRRYKVVMGEILDKHGKTEFDGCKPAYDRRKGFYIAGALPFRSKDFPGSTIPTFIKCHQICSINSNKCLVVSGSCDGLLALYNPKLGIALLNIATRKHQVLPQFWSDFDSFSKFYDGFGDDSDAYKLVRIVSSGESLIEVNVYNLRDNALRKIDVDFPYFLEICHGFGIFVRGVLNWFCFT</sequence>